<keyword evidence="3" id="KW-0238">DNA-binding</keyword>
<dbReference type="AlphaFoldDB" id="A0AAP0NHD8"/>
<name>A0AAP0NHD8_LIQFO</name>
<keyword evidence="2" id="KW-0805">Transcription regulation</keyword>
<dbReference type="GO" id="GO:0005634">
    <property type="term" value="C:nucleus"/>
    <property type="evidence" value="ECO:0007669"/>
    <property type="project" value="UniProtKB-SubCell"/>
</dbReference>
<dbReference type="InterPro" id="IPR033896">
    <property type="entry name" value="MEF2-like_N"/>
</dbReference>
<dbReference type="Gene3D" id="3.40.1810.10">
    <property type="entry name" value="Transcription factor, MADS-box"/>
    <property type="match status" value="1"/>
</dbReference>
<dbReference type="InterPro" id="IPR036879">
    <property type="entry name" value="TF_MADSbox_sf"/>
</dbReference>
<keyword evidence="8" id="KW-1185">Reference proteome</keyword>
<keyword evidence="5" id="KW-0539">Nucleus</keyword>
<evidence type="ECO:0000259" key="6">
    <source>
        <dbReference type="PROSITE" id="PS50066"/>
    </source>
</evidence>
<keyword evidence="4" id="KW-0804">Transcription</keyword>
<reference evidence="7 8" key="1">
    <citation type="journal article" date="2024" name="Plant J.">
        <title>Genome sequences and population genomics reveal climatic adaptation and genomic divergence between two closely related sweetgum species.</title>
        <authorList>
            <person name="Xu W.Q."/>
            <person name="Ren C.Q."/>
            <person name="Zhang X.Y."/>
            <person name="Comes H.P."/>
            <person name="Liu X.H."/>
            <person name="Li Y.G."/>
            <person name="Kettle C.J."/>
            <person name="Jalonen R."/>
            <person name="Gaisberger H."/>
            <person name="Ma Y.Z."/>
            <person name="Qiu Y.X."/>
        </authorList>
    </citation>
    <scope>NUCLEOTIDE SEQUENCE [LARGE SCALE GENOMIC DNA]</scope>
    <source>
        <strain evidence="7">Hangzhou</strain>
    </source>
</reference>
<dbReference type="InterPro" id="IPR050142">
    <property type="entry name" value="MADS-box/MEF2_TF"/>
</dbReference>
<dbReference type="CDD" id="cd00265">
    <property type="entry name" value="MADS_MEF2_like"/>
    <property type="match status" value="1"/>
</dbReference>
<evidence type="ECO:0000256" key="1">
    <source>
        <dbReference type="ARBA" id="ARBA00004123"/>
    </source>
</evidence>
<evidence type="ECO:0000313" key="7">
    <source>
        <dbReference type="EMBL" id="KAK9272768.1"/>
    </source>
</evidence>
<organism evidence="7 8">
    <name type="scientific">Liquidambar formosana</name>
    <name type="common">Formosan gum</name>
    <dbReference type="NCBI Taxonomy" id="63359"/>
    <lineage>
        <taxon>Eukaryota</taxon>
        <taxon>Viridiplantae</taxon>
        <taxon>Streptophyta</taxon>
        <taxon>Embryophyta</taxon>
        <taxon>Tracheophyta</taxon>
        <taxon>Spermatophyta</taxon>
        <taxon>Magnoliopsida</taxon>
        <taxon>eudicotyledons</taxon>
        <taxon>Gunneridae</taxon>
        <taxon>Pentapetalae</taxon>
        <taxon>Saxifragales</taxon>
        <taxon>Altingiaceae</taxon>
        <taxon>Liquidambar</taxon>
    </lineage>
</organism>
<evidence type="ECO:0000256" key="4">
    <source>
        <dbReference type="ARBA" id="ARBA00023163"/>
    </source>
</evidence>
<evidence type="ECO:0000313" key="8">
    <source>
        <dbReference type="Proteomes" id="UP001415857"/>
    </source>
</evidence>
<protein>
    <recommendedName>
        <fullName evidence="6">MADS-box domain-containing protein</fullName>
    </recommendedName>
</protein>
<dbReference type="SUPFAM" id="SSF55455">
    <property type="entry name" value="SRF-like"/>
    <property type="match status" value="1"/>
</dbReference>
<evidence type="ECO:0000256" key="5">
    <source>
        <dbReference type="ARBA" id="ARBA00023242"/>
    </source>
</evidence>
<dbReference type="PRINTS" id="PR00404">
    <property type="entry name" value="MADSDOMAIN"/>
</dbReference>
<gene>
    <name evidence="7" type="ORF">L1049_003145</name>
</gene>
<feature type="domain" description="MADS-box" evidence="6">
    <location>
        <begin position="1"/>
        <end position="60"/>
    </location>
</feature>
<dbReference type="GO" id="GO:0045944">
    <property type="term" value="P:positive regulation of transcription by RNA polymerase II"/>
    <property type="evidence" value="ECO:0007669"/>
    <property type="project" value="InterPro"/>
</dbReference>
<comment type="caution">
    <text evidence="7">The sequence shown here is derived from an EMBL/GenBank/DDBJ whole genome shotgun (WGS) entry which is preliminary data.</text>
</comment>
<dbReference type="EMBL" id="JBBPBK010000013">
    <property type="protein sequence ID" value="KAK9272768.1"/>
    <property type="molecule type" value="Genomic_DNA"/>
</dbReference>
<dbReference type="InterPro" id="IPR002100">
    <property type="entry name" value="TF_MADSbox"/>
</dbReference>
<dbReference type="Pfam" id="PF00319">
    <property type="entry name" value="SRF-TF"/>
    <property type="match status" value="1"/>
</dbReference>
<dbReference type="GO" id="GO:0000977">
    <property type="term" value="F:RNA polymerase II transcription regulatory region sequence-specific DNA binding"/>
    <property type="evidence" value="ECO:0007669"/>
    <property type="project" value="InterPro"/>
</dbReference>
<evidence type="ECO:0000256" key="2">
    <source>
        <dbReference type="ARBA" id="ARBA00023015"/>
    </source>
</evidence>
<dbReference type="SMART" id="SM00432">
    <property type="entry name" value="MADS"/>
    <property type="match status" value="1"/>
</dbReference>
<dbReference type="PANTHER" id="PTHR48019">
    <property type="entry name" value="SERUM RESPONSE FACTOR HOMOLOG"/>
    <property type="match status" value="1"/>
</dbReference>
<dbReference type="Proteomes" id="UP001415857">
    <property type="component" value="Unassembled WGS sequence"/>
</dbReference>
<dbReference type="GO" id="GO:0046983">
    <property type="term" value="F:protein dimerization activity"/>
    <property type="evidence" value="ECO:0007669"/>
    <property type="project" value="InterPro"/>
</dbReference>
<comment type="subcellular location">
    <subcellularLocation>
        <location evidence="1">Nucleus</location>
    </subcellularLocation>
</comment>
<accession>A0AAP0NHD8</accession>
<sequence>MGRKIALKKIENVTRCQVTFSKRRSSLIKKAHDISVYCDVDVAFVTFSPSGRLSKFSSQKSMEEVLDRYINLPADKRYVYEIFPNFFLQEKLQKLHHIKGDDNKLHHLNKQFHIERQIKSKDLELQILEASLRDFEPDPEQEPSLAQLLWCERNLKNSLQHVISRKVSSSIYNTACPQVFVYQKGLLGLGRQFHKTSIKEKKVHLAMVYLAWTNDHTSNPRVAGFPSMHQSRISSLAPQTQNAPTSSPNQQAMVGNHIVPILANPQLGVLESPSMHSTETFGHYEDDLNGQDHGIPMFQFHTNSENVNWFASGNHNPGHNSNVFVPMNSERIESPTVYEPIFTTCTATTTINTTATTNINTNGGCDANENHLAGPGQVGPLHEHPQNLPLGNEFTTEELMGNDAREWDGFVLAENLNLEDLDIPIICGISNVYSSGIN</sequence>
<proteinExistence type="predicted"/>
<dbReference type="PROSITE" id="PS50066">
    <property type="entry name" value="MADS_BOX_2"/>
    <property type="match status" value="1"/>
</dbReference>
<evidence type="ECO:0000256" key="3">
    <source>
        <dbReference type="ARBA" id="ARBA00023125"/>
    </source>
</evidence>